<protein>
    <submittedName>
        <fullName evidence="1">DinB family protein</fullName>
    </submittedName>
</protein>
<gene>
    <name evidence="1" type="ORF">EAS64_28920</name>
</gene>
<sequence>MAESDRKADLRRYLRETRGSVLWKLEGLSEYDVRRPMVPTGTNLLGLVKHLAGVEIGYFGDTFGRPFAGELPWDESDPNSDMFATPGESREFITGLYRRAWAHSDATIEALDLDAIGRVPWWPADRNEVTLHHVLVRVIAETGQHAGHADIIRELIDGTAGLTADRPNLPSDEAAWWSAYRQRVEEAARAAAGPSKAPLDT</sequence>
<dbReference type="AlphaFoldDB" id="A0A6P2BTV1"/>
<dbReference type="Pfam" id="PF04978">
    <property type="entry name" value="MST"/>
    <property type="match status" value="1"/>
</dbReference>
<dbReference type="EMBL" id="RPFW01000006">
    <property type="protein sequence ID" value="TVZ01525.1"/>
    <property type="molecule type" value="Genomic_DNA"/>
</dbReference>
<keyword evidence="2" id="KW-1185">Reference proteome</keyword>
<dbReference type="Proteomes" id="UP000460272">
    <property type="component" value="Unassembled WGS sequence"/>
</dbReference>
<dbReference type="SUPFAM" id="SSF109854">
    <property type="entry name" value="DinB/YfiT-like putative metalloenzymes"/>
    <property type="match status" value="1"/>
</dbReference>
<dbReference type="OrthoDB" id="4548523at2"/>
<dbReference type="InterPro" id="IPR007061">
    <property type="entry name" value="MST-like"/>
</dbReference>
<dbReference type="Gene3D" id="1.20.120.450">
    <property type="entry name" value="dinb family like domain"/>
    <property type="match status" value="1"/>
</dbReference>
<comment type="caution">
    <text evidence="1">The sequence shown here is derived from an EMBL/GenBank/DDBJ whole genome shotgun (WGS) entry which is preliminary data.</text>
</comment>
<evidence type="ECO:0000313" key="2">
    <source>
        <dbReference type="Proteomes" id="UP000460272"/>
    </source>
</evidence>
<reference evidence="1 2" key="1">
    <citation type="submission" date="2018-11" db="EMBL/GenBank/DDBJ databases">
        <title>Trebonia kvetii gen.nov., sp.nov., a novel acidophilic actinobacterium, and proposal of the new actinobacterial family Treboniaceae fam. nov.</title>
        <authorList>
            <person name="Rapoport D."/>
            <person name="Sagova-Mareckova M."/>
            <person name="Sedlacek I."/>
            <person name="Provaznik J."/>
            <person name="Kralova S."/>
            <person name="Pavlinic D."/>
            <person name="Benes V."/>
            <person name="Kopecky J."/>
        </authorList>
    </citation>
    <scope>NUCLEOTIDE SEQUENCE [LARGE SCALE GENOMIC DNA]</scope>
    <source>
        <strain evidence="1 2">15Tr583</strain>
    </source>
</reference>
<dbReference type="RefSeq" id="WP_145858199.1">
    <property type="nucleotide sequence ID" value="NZ_RPFW01000006.1"/>
</dbReference>
<proteinExistence type="predicted"/>
<organism evidence="1 2">
    <name type="scientific">Trebonia kvetii</name>
    <dbReference type="NCBI Taxonomy" id="2480626"/>
    <lineage>
        <taxon>Bacteria</taxon>
        <taxon>Bacillati</taxon>
        <taxon>Actinomycetota</taxon>
        <taxon>Actinomycetes</taxon>
        <taxon>Streptosporangiales</taxon>
        <taxon>Treboniaceae</taxon>
        <taxon>Trebonia</taxon>
    </lineage>
</organism>
<evidence type="ECO:0000313" key="1">
    <source>
        <dbReference type="EMBL" id="TVZ01525.1"/>
    </source>
</evidence>
<name>A0A6P2BTV1_9ACTN</name>
<dbReference type="InterPro" id="IPR034660">
    <property type="entry name" value="DinB/YfiT-like"/>
</dbReference>
<accession>A0A6P2BTV1</accession>